<evidence type="ECO:0000256" key="3">
    <source>
        <dbReference type="ARBA" id="ARBA00023237"/>
    </source>
</evidence>
<dbReference type="InterPro" id="IPR008969">
    <property type="entry name" value="CarboxyPept-like_regulatory"/>
</dbReference>
<feature type="domain" description="TonB-dependent receptor plug" evidence="5">
    <location>
        <begin position="136"/>
        <end position="212"/>
    </location>
</feature>
<keyword evidence="8" id="KW-1185">Reference proteome</keyword>
<dbReference type="InterPro" id="IPR037066">
    <property type="entry name" value="Plug_dom_sf"/>
</dbReference>
<dbReference type="Pfam" id="PF07715">
    <property type="entry name" value="Plug"/>
    <property type="match status" value="1"/>
</dbReference>
<dbReference type="InterPro" id="IPR041700">
    <property type="entry name" value="OMP_b-brl_3"/>
</dbReference>
<evidence type="ECO:0000259" key="5">
    <source>
        <dbReference type="Pfam" id="PF07715"/>
    </source>
</evidence>
<dbReference type="GO" id="GO:0009279">
    <property type="term" value="C:cell outer membrane"/>
    <property type="evidence" value="ECO:0007669"/>
    <property type="project" value="UniProtKB-SubCell"/>
</dbReference>
<dbReference type="PANTHER" id="PTHR40980">
    <property type="entry name" value="PLUG DOMAIN-CONTAINING PROTEIN"/>
    <property type="match status" value="1"/>
</dbReference>
<dbReference type="Gene3D" id="2.170.130.10">
    <property type="entry name" value="TonB-dependent receptor, plug domain"/>
    <property type="match status" value="1"/>
</dbReference>
<dbReference type="Pfam" id="PF14905">
    <property type="entry name" value="OMP_b-brl_3"/>
    <property type="match status" value="1"/>
</dbReference>
<dbReference type="EMBL" id="RPDH01000001">
    <property type="protein sequence ID" value="RPE13077.1"/>
    <property type="molecule type" value="Genomic_DNA"/>
</dbReference>
<keyword evidence="3" id="KW-0998">Cell outer membrane</keyword>
<sequence>MFRSVILICTLAMSARAADIKVNVTDSTGTAIPNASLSLHSPNAVLKHAVTDSSGNAIFREPGTGRYFIGAAAAGFRSARTASFSWPQNDTLITLVLQSSITQLAGVTVAAAKPLLEAVDDRVIFNVDRDPSLAGLSASDAFAKVPFVSVDGEGRVQLKGQSSFQILVNGKQTAMFAHNPGDVLKSFPASLISRIEVITQPSSKYEGEGITGLINIITKRKVAGYNSSTALNYNTLGQINPNTSFNLKYGKIGITSFLYYAKNLAWDTHGFQHYTALTRPAAFAFRESADTTRATRYMGGGNLEIAYEPDSMRTLSLYGRLQTSGRNTRQRSRLTTYDDHLRPLQQSLLETGEETGAPGGEVGLDYQQQFKNPQKSLSFGMNLQANRQLNNLQSAQYNTSSESRFLRNTSEGRNFQTSYQADYAVPLSPSFALETGARGILRRVRSDYRSLVKDGQTGEYTPDPDNNDRLKYSQDVWGAYATGVYKTGKNGFTIKGGGRLEKTSVRGHFIHQQTTVRQDYYSFLPGLAVHKTLKNGKRLSLAYSRRLARPGLTFLNPYTDNRDPLFISYGNERLQPEFANNAEITLASFSSRFSYSLALSGSFNNSGIQRYLVFDESTGISTQTYDNIGRSRIWGINGYVSFNPAKQFSATLNFNGYYASLRNTKQPAENRRGAYGSFSSAIMYKPAERLMFFSNLTYTAQPLQLQGRNGDYLFYNIGGGYWLLKKKLMLSLAALNFMDKYWQSADNFSTAVFRQRSGSYRPARCLSIGLRYNFGKLTENTSRKKGVNIDDAKQDVNNR</sequence>
<dbReference type="PANTHER" id="PTHR40980:SF4">
    <property type="entry name" value="TONB-DEPENDENT RECEPTOR-LIKE BETA-BARREL DOMAIN-CONTAINING PROTEIN"/>
    <property type="match status" value="1"/>
</dbReference>
<dbReference type="SUPFAM" id="SSF56935">
    <property type="entry name" value="Porins"/>
    <property type="match status" value="1"/>
</dbReference>
<evidence type="ECO:0000313" key="7">
    <source>
        <dbReference type="EMBL" id="RPE13077.1"/>
    </source>
</evidence>
<dbReference type="Pfam" id="PF13620">
    <property type="entry name" value="CarboxypepD_reg"/>
    <property type="match status" value="1"/>
</dbReference>
<dbReference type="InterPro" id="IPR012910">
    <property type="entry name" value="Plug_dom"/>
</dbReference>
<dbReference type="Proteomes" id="UP000278351">
    <property type="component" value="Unassembled WGS sequence"/>
</dbReference>
<keyword evidence="2" id="KW-0472">Membrane</keyword>
<dbReference type="RefSeq" id="WP_123845592.1">
    <property type="nucleotide sequence ID" value="NZ_RPDH01000001.1"/>
</dbReference>
<evidence type="ECO:0000313" key="8">
    <source>
        <dbReference type="Proteomes" id="UP000278351"/>
    </source>
</evidence>
<evidence type="ECO:0000256" key="2">
    <source>
        <dbReference type="ARBA" id="ARBA00023136"/>
    </source>
</evidence>
<feature type="chain" id="PRO_5017934568" evidence="4">
    <location>
        <begin position="18"/>
        <end position="799"/>
    </location>
</feature>
<comment type="caution">
    <text evidence="7">The sequence shown here is derived from an EMBL/GenBank/DDBJ whole genome shotgun (WGS) entry which is preliminary data.</text>
</comment>
<protein>
    <submittedName>
        <fullName evidence="7">TonB-dependent receptor</fullName>
    </submittedName>
</protein>
<dbReference type="AlphaFoldDB" id="A0A3N4QAP8"/>
<evidence type="ECO:0000256" key="1">
    <source>
        <dbReference type="ARBA" id="ARBA00004442"/>
    </source>
</evidence>
<comment type="subcellular location">
    <subcellularLocation>
        <location evidence="1">Cell outer membrane</location>
    </subcellularLocation>
</comment>
<reference evidence="7 8" key="1">
    <citation type="submission" date="2018-11" db="EMBL/GenBank/DDBJ databases">
        <title>Chitinophaga lutea sp.nov., isolate from arsenic contaminated soil.</title>
        <authorList>
            <person name="Zong Y."/>
        </authorList>
    </citation>
    <scope>NUCLEOTIDE SEQUENCE [LARGE SCALE GENOMIC DNA]</scope>
    <source>
        <strain evidence="7 8">ZY74</strain>
    </source>
</reference>
<keyword evidence="7" id="KW-0675">Receptor</keyword>
<dbReference type="Gene3D" id="2.40.170.20">
    <property type="entry name" value="TonB-dependent receptor, beta-barrel domain"/>
    <property type="match status" value="1"/>
</dbReference>
<dbReference type="OrthoDB" id="905812at2"/>
<proteinExistence type="predicted"/>
<feature type="domain" description="Outer membrane protein beta-barrel" evidence="6">
    <location>
        <begin position="369"/>
        <end position="772"/>
    </location>
</feature>
<dbReference type="InterPro" id="IPR036942">
    <property type="entry name" value="Beta-barrel_TonB_sf"/>
</dbReference>
<evidence type="ECO:0000259" key="6">
    <source>
        <dbReference type="Pfam" id="PF14905"/>
    </source>
</evidence>
<name>A0A3N4QAP8_9BACT</name>
<gene>
    <name evidence="7" type="ORF">EGT74_05955</name>
</gene>
<evidence type="ECO:0000256" key="4">
    <source>
        <dbReference type="SAM" id="SignalP"/>
    </source>
</evidence>
<dbReference type="SUPFAM" id="SSF49464">
    <property type="entry name" value="Carboxypeptidase regulatory domain-like"/>
    <property type="match status" value="1"/>
</dbReference>
<organism evidence="7 8">
    <name type="scientific">Chitinophaga lutea</name>
    <dbReference type="NCBI Taxonomy" id="2488634"/>
    <lineage>
        <taxon>Bacteria</taxon>
        <taxon>Pseudomonadati</taxon>
        <taxon>Bacteroidota</taxon>
        <taxon>Chitinophagia</taxon>
        <taxon>Chitinophagales</taxon>
        <taxon>Chitinophagaceae</taxon>
        <taxon>Chitinophaga</taxon>
    </lineage>
</organism>
<feature type="signal peptide" evidence="4">
    <location>
        <begin position="1"/>
        <end position="17"/>
    </location>
</feature>
<accession>A0A3N4QAP8</accession>
<keyword evidence="4" id="KW-0732">Signal</keyword>